<dbReference type="EMBL" id="JAAAUY010003330">
    <property type="protein sequence ID" value="KAF9307560.1"/>
    <property type="molecule type" value="Genomic_DNA"/>
</dbReference>
<keyword evidence="5" id="KW-0378">Hydrolase</keyword>
<evidence type="ECO:0000256" key="2">
    <source>
        <dbReference type="ARBA" id="ARBA00022695"/>
    </source>
</evidence>
<sequence length="151" mass="17383">IRHLLVGKIVHVFIDHRALLYLHNLQNRNQRLTAWSLEVAEYRLEIHHRPGKLMLDSDPLSRIPIPPSEKPPSYGVQDELDSLDQLQNTLRVAWALLTEEPYASIGAFLAGDPLVHLNSKEHMKIRRLAPQFYLQGTALWKRTPGSGPRRF</sequence>
<comment type="caution">
    <text evidence="8">The sequence shown here is derived from an EMBL/GenBank/DDBJ whole genome shotgun (WGS) entry which is preliminary data.</text>
</comment>
<evidence type="ECO:0000256" key="1">
    <source>
        <dbReference type="ARBA" id="ARBA00022679"/>
    </source>
</evidence>
<evidence type="ECO:0000256" key="4">
    <source>
        <dbReference type="ARBA" id="ARBA00022759"/>
    </source>
</evidence>
<keyword evidence="9" id="KW-1185">Reference proteome</keyword>
<evidence type="ECO:0000256" key="3">
    <source>
        <dbReference type="ARBA" id="ARBA00022722"/>
    </source>
</evidence>
<evidence type="ECO:0000256" key="6">
    <source>
        <dbReference type="ARBA" id="ARBA00022918"/>
    </source>
</evidence>
<dbReference type="GO" id="GO:0016787">
    <property type="term" value="F:hydrolase activity"/>
    <property type="evidence" value="ECO:0007669"/>
    <property type="project" value="UniProtKB-KW"/>
</dbReference>
<keyword evidence="4" id="KW-0255">Endonuclease</keyword>
<dbReference type="Proteomes" id="UP000696485">
    <property type="component" value="Unassembled WGS sequence"/>
</dbReference>
<keyword evidence="2" id="KW-0548">Nucleotidyltransferase</keyword>
<evidence type="ECO:0000256" key="5">
    <source>
        <dbReference type="ARBA" id="ARBA00022801"/>
    </source>
</evidence>
<reference evidence="8" key="1">
    <citation type="journal article" date="2020" name="Fungal Divers.">
        <title>Resolving the Mortierellaceae phylogeny through synthesis of multi-gene phylogenetics and phylogenomics.</title>
        <authorList>
            <person name="Vandepol N."/>
            <person name="Liber J."/>
            <person name="Desiro A."/>
            <person name="Na H."/>
            <person name="Kennedy M."/>
            <person name="Barry K."/>
            <person name="Grigoriev I.V."/>
            <person name="Miller A.N."/>
            <person name="O'Donnell K."/>
            <person name="Stajich J.E."/>
            <person name="Bonito G."/>
        </authorList>
    </citation>
    <scope>NUCLEOTIDE SEQUENCE</scope>
    <source>
        <strain evidence="8">NVP1</strain>
    </source>
</reference>
<dbReference type="GO" id="GO:0003964">
    <property type="term" value="F:RNA-directed DNA polymerase activity"/>
    <property type="evidence" value="ECO:0007669"/>
    <property type="project" value="UniProtKB-KW"/>
</dbReference>
<dbReference type="InterPro" id="IPR041373">
    <property type="entry name" value="RT_RNaseH"/>
</dbReference>
<accession>A0A9P5VFF5</accession>
<feature type="non-terminal residue" evidence="8">
    <location>
        <position position="151"/>
    </location>
</feature>
<proteinExistence type="predicted"/>
<gene>
    <name evidence="8" type="ORF">BG006_005850</name>
</gene>
<dbReference type="Pfam" id="PF17917">
    <property type="entry name" value="RT_RNaseH"/>
    <property type="match status" value="1"/>
</dbReference>
<dbReference type="AlphaFoldDB" id="A0A9P5VFF5"/>
<evidence type="ECO:0000259" key="7">
    <source>
        <dbReference type="Pfam" id="PF17917"/>
    </source>
</evidence>
<keyword evidence="3" id="KW-0540">Nuclease</keyword>
<name>A0A9P5VFF5_9FUNG</name>
<dbReference type="GO" id="GO:0004519">
    <property type="term" value="F:endonuclease activity"/>
    <property type="evidence" value="ECO:0007669"/>
    <property type="project" value="UniProtKB-KW"/>
</dbReference>
<evidence type="ECO:0000313" key="8">
    <source>
        <dbReference type="EMBL" id="KAF9307560.1"/>
    </source>
</evidence>
<organism evidence="8 9">
    <name type="scientific">Podila minutissima</name>
    <dbReference type="NCBI Taxonomy" id="64525"/>
    <lineage>
        <taxon>Eukaryota</taxon>
        <taxon>Fungi</taxon>
        <taxon>Fungi incertae sedis</taxon>
        <taxon>Mucoromycota</taxon>
        <taxon>Mortierellomycotina</taxon>
        <taxon>Mortierellomycetes</taxon>
        <taxon>Mortierellales</taxon>
        <taxon>Mortierellaceae</taxon>
        <taxon>Podila</taxon>
    </lineage>
</organism>
<keyword evidence="6" id="KW-0695">RNA-directed DNA polymerase</keyword>
<keyword evidence="1" id="KW-0808">Transferase</keyword>
<feature type="domain" description="Reverse transcriptase RNase H-like" evidence="7">
    <location>
        <begin position="2"/>
        <end position="42"/>
    </location>
</feature>
<feature type="non-terminal residue" evidence="8">
    <location>
        <position position="1"/>
    </location>
</feature>
<evidence type="ECO:0000313" key="9">
    <source>
        <dbReference type="Proteomes" id="UP000696485"/>
    </source>
</evidence>
<protein>
    <recommendedName>
        <fullName evidence="7">Reverse transcriptase RNase H-like domain-containing protein</fullName>
    </recommendedName>
</protein>